<dbReference type="SUPFAM" id="SSF51735">
    <property type="entry name" value="NAD(P)-binding Rossmann-fold domains"/>
    <property type="match status" value="1"/>
</dbReference>
<feature type="transmembrane region" description="Helical" evidence="19">
    <location>
        <begin position="423"/>
        <end position="443"/>
    </location>
</feature>
<feature type="transmembrane region" description="Helical" evidence="19">
    <location>
        <begin position="597"/>
        <end position="616"/>
    </location>
</feature>
<dbReference type="InterPro" id="IPR036291">
    <property type="entry name" value="NAD(P)-bd_dom_sf"/>
</dbReference>
<dbReference type="InterPro" id="IPR033895">
    <property type="entry name" value="GPT"/>
</dbReference>
<evidence type="ECO:0000313" key="20">
    <source>
        <dbReference type="EMBL" id="UMM38103.1"/>
    </source>
</evidence>
<evidence type="ECO:0000256" key="15">
    <source>
        <dbReference type="ARBA" id="ARBA00029567"/>
    </source>
</evidence>
<dbReference type="GO" id="GO:0005789">
    <property type="term" value="C:endoplasmic reticulum membrane"/>
    <property type="evidence" value="ECO:0007669"/>
    <property type="project" value="UniProtKB-SubCell"/>
</dbReference>
<comment type="catalytic activity">
    <reaction evidence="18">
        <text>a di-trans,poly-cis-dolichyl phosphate + UDP-N-acetyl-alpha-D-glucosamine = an N-acetyl-alpha-D-glucosaminyl-diphospho-di-trans,poly-cis-dolichol + UMP</text>
        <dbReference type="Rhea" id="RHEA:13289"/>
        <dbReference type="Rhea" id="RHEA-COMP:19498"/>
        <dbReference type="Rhea" id="RHEA-COMP:19507"/>
        <dbReference type="ChEBI" id="CHEBI:57683"/>
        <dbReference type="ChEBI" id="CHEBI:57705"/>
        <dbReference type="ChEBI" id="CHEBI:57865"/>
        <dbReference type="ChEBI" id="CHEBI:58427"/>
        <dbReference type="EC" id="2.7.8.15"/>
    </reaction>
    <physiologicalReaction direction="left-to-right" evidence="18">
        <dbReference type="Rhea" id="RHEA:13290"/>
    </physiologicalReaction>
</comment>
<dbReference type="GO" id="GO:0016757">
    <property type="term" value="F:glycosyltransferase activity"/>
    <property type="evidence" value="ECO:0007669"/>
    <property type="project" value="UniProtKB-KW"/>
</dbReference>
<name>A0AAE9FAF8_CAEBR</name>
<dbReference type="PANTHER" id="PTHR10571">
    <property type="entry name" value="UDP-N-ACETYLGLUCOSAMINE--DOLICHYL-PHOSPHATE N-ACETYLGLUCOSAMINEPHOSPHOTRANSFERASE"/>
    <property type="match status" value="1"/>
</dbReference>
<evidence type="ECO:0000256" key="16">
    <source>
        <dbReference type="ARBA" id="ARBA00033238"/>
    </source>
</evidence>
<dbReference type="CDD" id="cd05327">
    <property type="entry name" value="retinol-DH_like_SDR_c_like"/>
    <property type="match status" value="1"/>
</dbReference>
<dbReference type="PANTHER" id="PTHR10571:SF0">
    <property type="entry name" value="UDP-N-ACETYLGLUCOSAMINE--DOLICHYL-PHOSPHATE N-ACETYLGLUCOSAMINEPHOSPHOTRANSFERASE"/>
    <property type="match status" value="1"/>
</dbReference>
<comment type="cofactor">
    <cofactor evidence="1">
        <name>Mg(2+)</name>
        <dbReference type="ChEBI" id="CHEBI:18420"/>
    </cofactor>
</comment>
<dbReference type="GO" id="GO:0046872">
    <property type="term" value="F:metal ion binding"/>
    <property type="evidence" value="ECO:0007669"/>
    <property type="project" value="UniProtKB-KW"/>
</dbReference>
<comment type="pathway">
    <text evidence="3">Protein modification; protein glycosylation.</text>
</comment>
<evidence type="ECO:0000256" key="5">
    <source>
        <dbReference type="ARBA" id="ARBA00013225"/>
    </source>
</evidence>
<feature type="transmembrane region" description="Helical" evidence="19">
    <location>
        <begin position="488"/>
        <end position="505"/>
    </location>
</feature>
<evidence type="ECO:0000256" key="2">
    <source>
        <dbReference type="ARBA" id="ARBA00004477"/>
    </source>
</evidence>
<dbReference type="CDD" id="cd06855">
    <property type="entry name" value="GT_GPT_euk"/>
    <property type="match status" value="1"/>
</dbReference>
<feature type="transmembrane region" description="Helical" evidence="19">
    <location>
        <begin position="652"/>
        <end position="672"/>
    </location>
</feature>
<keyword evidence="11" id="KW-0256">Endoplasmic reticulum</keyword>
<dbReference type="GO" id="GO:0003975">
    <property type="term" value="F:UDP-N-acetylglucosamine-dolichyl-phosphate N-acetylglucosaminephosphotransferase activity"/>
    <property type="evidence" value="ECO:0007669"/>
    <property type="project" value="UniProtKB-EC"/>
</dbReference>
<keyword evidence="9 19" id="KW-0812">Transmembrane</keyword>
<feature type="transmembrane region" description="Helical" evidence="19">
    <location>
        <begin position="376"/>
        <end position="402"/>
    </location>
</feature>
<evidence type="ECO:0000256" key="12">
    <source>
        <dbReference type="ARBA" id="ARBA00022842"/>
    </source>
</evidence>
<keyword evidence="14 19" id="KW-0472">Membrane</keyword>
<keyword evidence="12" id="KW-0460">Magnesium</keyword>
<keyword evidence="21" id="KW-1185">Reference proteome</keyword>
<feature type="transmembrane region" description="Helical" evidence="19">
    <location>
        <begin position="455"/>
        <end position="476"/>
    </location>
</feature>
<evidence type="ECO:0000256" key="3">
    <source>
        <dbReference type="ARBA" id="ARBA00004922"/>
    </source>
</evidence>
<dbReference type="PRINTS" id="PR00081">
    <property type="entry name" value="GDHRDH"/>
</dbReference>
<dbReference type="Pfam" id="PF00953">
    <property type="entry name" value="Glycos_transf_4"/>
    <property type="match status" value="1"/>
</dbReference>
<dbReference type="InterPro" id="IPR002347">
    <property type="entry name" value="SDR_fam"/>
</dbReference>
<evidence type="ECO:0000256" key="19">
    <source>
        <dbReference type="SAM" id="Phobius"/>
    </source>
</evidence>
<evidence type="ECO:0000256" key="10">
    <source>
        <dbReference type="ARBA" id="ARBA00022723"/>
    </source>
</evidence>
<dbReference type="Pfam" id="PF00106">
    <property type="entry name" value="adh_short"/>
    <property type="match status" value="1"/>
</dbReference>
<feature type="transmembrane region" description="Helical" evidence="19">
    <location>
        <begin position="567"/>
        <end position="585"/>
    </location>
</feature>
<evidence type="ECO:0000256" key="17">
    <source>
        <dbReference type="ARBA" id="ARBA00044717"/>
    </source>
</evidence>
<sequence length="785" mass="88430">MAGRRLIQGLTSPWSVGFSAFGLAYGGYHIWDSTQSGTKYDLHEDLAGKTYIVTGATSGIGQATAEELAKRNARVIMACRNREKCVQVRRDIVLNTRNKQVYCRQCDLEDFDSIRTFVQKLSKGKFELDRIDGIVHNAAMMQSERQVNKDGIEKTIATNHLGSFLLTGLLLDKLLAQKNRVRIVFLNSNIIDRKCDLKLADFNSDASDKKFDGYEVYKHSKLASALFSKELAERLKDSNINVLVADPGRTKSNLSAQMDGQTFFLSRWLLKIVSFGMGERRTEKAVRPVLYALCDPETVEENGLFIDRERTLQPWNEVVLDSEKRQKLWNLSVSWSRLAEHLAQLKSDLGEAAIQISGDKKGGITVDSATMSLLSLFINAGLSAVGAVICYRLILDYIPIFIARKMYGNDQCKVSNAPVPEPMGVICAAVYLIVMFVFIPFPFIEWIGMDTFPYAKLLAILSGLISISTAILLGFADDMLDLRWRHKLLFPTLSSLPLLMVYYVSGNSTTVIVPTIVRHLVQPFVVLPITINISFIYYIFMGMVIVFCTNAINILAGINGLESGQSLVISASVSLFNLVQVYRFGADENAAGFWHHIISLYFLLPFTACTAVLFYFNKYPSRVFVGDTFCYWSGMTLAVVSILGHFSKTLMLFFIPQTINFVYSIPQLFHLVPCPRHRLPKYDAESDTVSMSVAEFKKSQLKTLGSIFITICRSIRILYVEEFEKDGEIYVRMNNLTIINLVLKFFGPMHESSLNGLLMLIQMLCSCLAFFIRFYLASLFYDVVE</sequence>
<dbReference type="Gene3D" id="3.40.50.720">
    <property type="entry name" value="NAD(P)-binding Rossmann-like Domain"/>
    <property type="match status" value="1"/>
</dbReference>
<proteinExistence type="inferred from homology"/>
<dbReference type="InterPro" id="IPR000715">
    <property type="entry name" value="Glycosyl_transferase_4"/>
</dbReference>
<organism evidence="20 21">
    <name type="scientific">Caenorhabditis briggsae</name>
    <dbReference type="NCBI Taxonomy" id="6238"/>
    <lineage>
        <taxon>Eukaryota</taxon>
        <taxon>Metazoa</taxon>
        <taxon>Ecdysozoa</taxon>
        <taxon>Nematoda</taxon>
        <taxon>Chromadorea</taxon>
        <taxon>Rhabditida</taxon>
        <taxon>Rhabditina</taxon>
        <taxon>Rhabditomorpha</taxon>
        <taxon>Rhabditoidea</taxon>
        <taxon>Rhabditidae</taxon>
        <taxon>Peloderinae</taxon>
        <taxon>Caenorhabditis</taxon>
    </lineage>
</organism>
<comment type="subcellular location">
    <subcellularLocation>
        <location evidence="2">Endoplasmic reticulum membrane</location>
        <topology evidence="2">Multi-pass membrane protein</topology>
    </subcellularLocation>
</comment>
<evidence type="ECO:0000256" key="4">
    <source>
        <dbReference type="ARBA" id="ARBA00009317"/>
    </source>
</evidence>
<evidence type="ECO:0000256" key="9">
    <source>
        <dbReference type="ARBA" id="ARBA00022692"/>
    </source>
</evidence>
<keyword evidence="10" id="KW-0479">Metal-binding</keyword>
<evidence type="ECO:0000256" key="1">
    <source>
        <dbReference type="ARBA" id="ARBA00001946"/>
    </source>
</evidence>
<evidence type="ECO:0000256" key="11">
    <source>
        <dbReference type="ARBA" id="ARBA00022824"/>
    </source>
</evidence>
<feature type="transmembrane region" description="Helical" evidence="19">
    <location>
        <begin position="754"/>
        <end position="776"/>
    </location>
</feature>
<dbReference type="EMBL" id="CP092624">
    <property type="protein sequence ID" value="UMM38103.1"/>
    <property type="molecule type" value="Genomic_DNA"/>
</dbReference>
<evidence type="ECO:0000256" key="18">
    <source>
        <dbReference type="ARBA" id="ARBA00045078"/>
    </source>
</evidence>
<comment type="similarity">
    <text evidence="4">Belongs to the glycosyltransferase 4 family.</text>
</comment>
<dbReference type="EC" id="2.7.8.15" evidence="5"/>
<feature type="transmembrane region" description="Helical" evidence="19">
    <location>
        <begin position="628"/>
        <end position="646"/>
    </location>
</feature>
<evidence type="ECO:0000256" key="14">
    <source>
        <dbReference type="ARBA" id="ARBA00023136"/>
    </source>
</evidence>
<evidence type="ECO:0000256" key="8">
    <source>
        <dbReference type="ARBA" id="ARBA00022679"/>
    </source>
</evidence>
<dbReference type="Proteomes" id="UP000829354">
    <property type="component" value="Chromosome V"/>
</dbReference>
<evidence type="ECO:0000256" key="13">
    <source>
        <dbReference type="ARBA" id="ARBA00022989"/>
    </source>
</evidence>
<gene>
    <name evidence="20" type="ORF">L5515_009655</name>
</gene>
<keyword evidence="8" id="KW-0808">Transferase</keyword>
<keyword evidence="7" id="KW-0328">Glycosyltransferase</keyword>
<comment type="function">
    <text evidence="17">UDP-N-acetylglucosamine--dolichyl-phosphate N-acetylglucosaminephosphotransferase that operates in the biosynthetic pathway of dolichol-linked oligosaccharides, the glycan precursors employed in protein asparagine (N)-glycosylation. The assembly of dolichol-linked oligosaccharides begins on the cytosolic side of the endoplasmic reticulum membrane and finishes in its lumen. The sequential addition of sugars to dolichol pyrophosphate produces dolichol-linked oligosaccharides containing fourteen sugars, including two GlcNAcs, nine mannoses and three glucoses. Once assembled, the oligosaccharide is transferred from the lipid to nascent proteins by oligosaccharyltransferases. Catalyzes the initial step of dolichol-linked oligosaccharide biosynthesis, transfering GlcNAc-1-P from cytosolic UDP-GlcNAc onto the carrier lipid dolichyl phosphate (P-dolichol), yielding GlcNAc-P-P-dolichol embedded in the cytoplasmic leaflet of the endoplasmic reticulum membrane.</text>
</comment>
<protein>
    <recommendedName>
        <fullName evidence="6">UDP-N-acetylglucosamine--dolichyl-phosphate N-acetylglucosaminephosphotransferase</fullName>
        <ecNumber evidence="5">2.7.8.15</ecNumber>
    </recommendedName>
    <alternativeName>
        <fullName evidence="15">GlcNAc-1-P transferase</fullName>
    </alternativeName>
    <alternativeName>
        <fullName evidence="16">N-acetylglucosamine-1-phosphate transferase</fullName>
    </alternativeName>
</protein>
<dbReference type="AlphaFoldDB" id="A0AAE9FAF8"/>
<accession>A0AAE9FAF8</accession>
<evidence type="ECO:0000256" key="6">
    <source>
        <dbReference type="ARBA" id="ARBA00017659"/>
    </source>
</evidence>
<feature type="transmembrane region" description="Helical" evidence="19">
    <location>
        <begin position="525"/>
        <end position="555"/>
    </location>
</feature>
<reference evidence="20 21" key="1">
    <citation type="submission" date="2022-04" db="EMBL/GenBank/DDBJ databases">
        <title>Chromosome-level reference genomes for two strains of Caenorhabditis briggsae: an improved platform for comparative genomics.</title>
        <authorList>
            <person name="Stevens L."/>
            <person name="Andersen E."/>
        </authorList>
    </citation>
    <scope>NUCLEOTIDE SEQUENCE [LARGE SCALE GENOMIC DNA]</scope>
    <source>
        <strain evidence="20">VX34</strain>
        <tissue evidence="20">Whole-organism</tissue>
    </source>
</reference>
<evidence type="ECO:0000256" key="7">
    <source>
        <dbReference type="ARBA" id="ARBA00022676"/>
    </source>
</evidence>
<dbReference type="GO" id="GO:0006488">
    <property type="term" value="P:dolichol-linked oligosaccharide biosynthetic process"/>
    <property type="evidence" value="ECO:0007669"/>
    <property type="project" value="InterPro"/>
</dbReference>
<evidence type="ECO:0000313" key="21">
    <source>
        <dbReference type="Proteomes" id="UP000829354"/>
    </source>
</evidence>
<keyword evidence="13 19" id="KW-1133">Transmembrane helix</keyword>